<keyword evidence="2" id="KW-0813">Transport</keyword>
<keyword evidence="5 7" id="KW-0472">Membrane</keyword>
<evidence type="ECO:0000259" key="8">
    <source>
        <dbReference type="PROSITE" id="PS50850"/>
    </source>
</evidence>
<evidence type="ECO:0000256" key="4">
    <source>
        <dbReference type="ARBA" id="ARBA00022989"/>
    </source>
</evidence>
<dbReference type="STRING" id="6313.A0A158PB23"/>
<dbReference type="Gene3D" id="1.20.1250.20">
    <property type="entry name" value="MFS general substrate transporter like domains"/>
    <property type="match status" value="1"/>
</dbReference>
<accession>A0A158PB23</accession>
<feature type="transmembrane region" description="Helical" evidence="7">
    <location>
        <begin position="50"/>
        <end position="68"/>
    </location>
</feature>
<sequence>MFFLGVLTNVQNYYHIDDAYAGLLQTMFMAFFMVASPICGFLGDRYVRKWIMVVGIAVWVLAVFASTFVPANMFWLFMLFRGMVGIGEASYAVISPSIIADMFTGANRSRMLMLFYFAIPCGSGCGFMVGSTVAALTGDWRWGVRITAILGVVCLAMIIVFIEEPVRGAAERKGGVFGAELIRTTYSEDLKRLLLNPTYIFSTFGYTAIVFVVGTLTWWVPTAIEHNYAYNRGLNSTEQLNPETKAQ</sequence>
<name>A0A158PB23_ANGCA</name>
<dbReference type="CDD" id="cd17328">
    <property type="entry name" value="MFS_spinster_like"/>
    <property type="match status" value="1"/>
</dbReference>
<dbReference type="InterPro" id="IPR011701">
    <property type="entry name" value="MFS"/>
</dbReference>
<feature type="transmembrane region" description="Helical" evidence="7">
    <location>
        <begin position="20"/>
        <end position="43"/>
    </location>
</feature>
<dbReference type="SUPFAM" id="SSF103473">
    <property type="entry name" value="MFS general substrate transporter"/>
    <property type="match status" value="1"/>
</dbReference>
<dbReference type="PROSITE" id="PS50850">
    <property type="entry name" value="MFS"/>
    <property type="match status" value="1"/>
</dbReference>
<dbReference type="GO" id="GO:0022857">
    <property type="term" value="F:transmembrane transporter activity"/>
    <property type="evidence" value="ECO:0007669"/>
    <property type="project" value="InterPro"/>
</dbReference>
<keyword evidence="4 7" id="KW-1133">Transmembrane helix</keyword>
<evidence type="ECO:0000256" key="3">
    <source>
        <dbReference type="ARBA" id="ARBA00022692"/>
    </source>
</evidence>
<evidence type="ECO:0000256" key="6">
    <source>
        <dbReference type="ARBA" id="ARBA00024338"/>
    </source>
</evidence>
<evidence type="ECO:0000256" key="1">
    <source>
        <dbReference type="ARBA" id="ARBA00004141"/>
    </source>
</evidence>
<feature type="transmembrane region" description="Helical" evidence="7">
    <location>
        <begin position="74"/>
        <end position="94"/>
    </location>
</feature>
<evidence type="ECO:0000313" key="10">
    <source>
        <dbReference type="WBParaSite" id="ACAC_0001030501-mRNA-1"/>
    </source>
</evidence>
<dbReference type="WBParaSite" id="ACAC_0001030501-mRNA-1">
    <property type="protein sequence ID" value="ACAC_0001030501-mRNA-1"/>
    <property type="gene ID" value="ACAC_0001030501"/>
</dbReference>
<comment type="similarity">
    <text evidence="6">Belongs to the major facilitator superfamily. Spinster (TC 2.A.1.49) family.</text>
</comment>
<comment type="subcellular location">
    <subcellularLocation>
        <location evidence="1">Membrane</location>
        <topology evidence="1">Multi-pass membrane protein</topology>
    </subcellularLocation>
</comment>
<dbReference type="InterPro" id="IPR036259">
    <property type="entry name" value="MFS_trans_sf"/>
</dbReference>
<feature type="transmembrane region" description="Helical" evidence="7">
    <location>
        <begin position="199"/>
        <end position="220"/>
    </location>
</feature>
<dbReference type="GO" id="GO:0016020">
    <property type="term" value="C:membrane"/>
    <property type="evidence" value="ECO:0007669"/>
    <property type="project" value="UniProtKB-SubCell"/>
</dbReference>
<dbReference type="Pfam" id="PF07690">
    <property type="entry name" value="MFS_1"/>
    <property type="match status" value="1"/>
</dbReference>
<dbReference type="InterPro" id="IPR020846">
    <property type="entry name" value="MFS_dom"/>
</dbReference>
<dbReference type="PANTHER" id="PTHR23505">
    <property type="entry name" value="SPINSTER"/>
    <property type="match status" value="1"/>
</dbReference>
<dbReference type="Proteomes" id="UP000035642">
    <property type="component" value="Unassembled WGS sequence"/>
</dbReference>
<dbReference type="InterPro" id="IPR044770">
    <property type="entry name" value="MFS_spinster-like"/>
</dbReference>
<proteinExistence type="inferred from homology"/>
<reference evidence="10" key="2">
    <citation type="submission" date="2016-04" db="UniProtKB">
        <authorList>
            <consortium name="WormBaseParasite"/>
        </authorList>
    </citation>
    <scope>IDENTIFICATION</scope>
</reference>
<dbReference type="AlphaFoldDB" id="A0A158PB23"/>
<protein>
    <submittedName>
        <fullName evidence="10">MFS domain-containing protein</fullName>
    </submittedName>
</protein>
<feature type="domain" description="Major facilitator superfamily (MFS) profile" evidence="8">
    <location>
        <begin position="1"/>
        <end position="247"/>
    </location>
</feature>
<evidence type="ECO:0000256" key="5">
    <source>
        <dbReference type="ARBA" id="ARBA00023136"/>
    </source>
</evidence>
<organism evidence="9 10">
    <name type="scientific">Angiostrongylus cantonensis</name>
    <name type="common">Rat lungworm</name>
    <dbReference type="NCBI Taxonomy" id="6313"/>
    <lineage>
        <taxon>Eukaryota</taxon>
        <taxon>Metazoa</taxon>
        <taxon>Ecdysozoa</taxon>
        <taxon>Nematoda</taxon>
        <taxon>Chromadorea</taxon>
        <taxon>Rhabditida</taxon>
        <taxon>Rhabditina</taxon>
        <taxon>Rhabditomorpha</taxon>
        <taxon>Strongyloidea</taxon>
        <taxon>Metastrongylidae</taxon>
        <taxon>Angiostrongylus</taxon>
    </lineage>
</organism>
<keyword evidence="9" id="KW-1185">Reference proteome</keyword>
<evidence type="ECO:0000256" key="7">
    <source>
        <dbReference type="SAM" id="Phobius"/>
    </source>
</evidence>
<evidence type="ECO:0000313" key="9">
    <source>
        <dbReference type="Proteomes" id="UP000035642"/>
    </source>
</evidence>
<keyword evidence="3 7" id="KW-0812">Transmembrane</keyword>
<feature type="transmembrane region" description="Helical" evidence="7">
    <location>
        <begin position="142"/>
        <end position="162"/>
    </location>
</feature>
<evidence type="ECO:0000256" key="2">
    <source>
        <dbReference type="ARBA" id="ARBA00022448"/>
    </source>
</evidence>
<dbReference type="PANTHER" id="PTHR23505:SF88">
    <property type="entry name" value="MAJOR FACILITATOR SUPERFAMILY (MFS) PROFILE DOMAIN-CONTAINING PROTEIN"/>
    <property type="match status" value="1"/>
</dbReference>
<feature type="transmembrane region" description="Helical" evidence="7">
    <location>
        <begin position="114"/>
        <end position="136"/>
    </location>
</feature>
<reference evidence="9" key="1">
    <citation type="submission" date="2012-09" db="EMBL/GenBank/DDBJ databases">
        <authorList>
            <person name="Martin A.A."/>
        </authorList>
    </citation>
    <scope>NUCLEOTIDE SEQUENCE</scope>
</reference>